<organism evidence="9 10">
    <name type="scientific">Saccharobesus litoralis</name>
    <dbReference type="NCBI Taxonomy" id="2172099"/>
    <lineage>
        <taxon>Bacteria</taxon>
        <taxon>Pseudomonadati</taxon>
        <taxon>Pseudomonadota</taxon>
        <taxon>Gammaproteobacteria</taxon>
        <taxon>Alteromonadales</taxon>
        <taxon>Alteromonadaceae</taxon>
        <taxon>Saccharobesus</taxon>
    </lineage>
</organism>
<comment type="cofactor">
    <cofactor evidence="1">
        <name>Ca(2+)</name>
        <dbReference type="ChEBI" id="CHEBI:29108"/>
    </cofactor>
</comment>
<evidence type="ECO:0000256" key="4">
    <source>
        <dbReference type="ARBA" id="ARBA00022729"/>
    </source>
</evidence>
<feature type="domain" description="Sulfatase N-terminal" evidence="8">
    <location>
        <begin position="36"/>
        <end position="379"/>
    </location>
</feature>
<dbReference type="Pfam" id="PF00884">
    <property type="entry name" value="Sulfatase"/>
    <property type="match status" value="1"/>
</dbReference>
<evidence type="ECO:0000313" key="9">
    <source>
        <dbReference type="EMBL" id="AWB66287.1"/>
    </source>
</evidence>
<feature type="signal peptide" evidence="7">
    <location>
        <begin position="1"/>
        <end position="28"/>
    </location>
</feature>
<keyword evidence="4 7" id="KW-0732">Signal</keyword>
<protein>
    <submittedName>
        <fullName evidence="9">Iduronate-2-sulfatase</fullName>
    </submittedName>
</protein>
<gene>
    <name evidence="9" type="ORF">C2869_07510</name>
</gene>
<dbReference type="GO" id="GO:0005737">
    <property type="term" value="C:cytoplasm"/>
    <property type="evidence" value="ECO:0007669"/>
    <property type="project" value="TreeGrafter"/>
</dbReference>
<evidence type="ECO:0000256" key="1">
    <source>
        <dbReference type="ARBA" id="ARBA00001913"/>
    </source>
</evidence>
<dbReference type="SUPFAM" id="SSF53649">
    <property type="entry name" value="Alkaline phosphatase-like"/>
    <property type="match status" value="1"/>
</dbReference>
<dbReference type="Proteomes" id="UP000244441">
    <property type="component" value="Chromosome"/>
</dbReference>
<dbReference type="GO" id="GO:0046872">
    <property type="term" value="F:metal ion binding"/>
    <property type="evidence" value="ECO:0007669"/>
    <property type="project" value="UniProtKB-KW"/>
</dbReference>
<feature type="chain" id="PRO_5015522254" evidence="7">
    <location>
        <begin position="29"/>
        <end position="495"/>
    </location>
</feature>
<evidence type="ECO:0000256" key="7">
    <source>
        <dbReference type="SAM" id="SignalP"/>
    </source>
</evidence>
<dbReference type="AlphaFoldDB" id="A0A2S0VPZ4"/>
<dbReference type="KEGG" id="cate:C2869_07510"/>
<dbReference type="EMBL" id="CP026604">
    <property type="protein sequence ID" value="AWB66287.1"/>
    <property type="molecule type" value="Genomic_DNA"/>
</dbReference>
<reference evidence="9 10" key="1">
    <citation type="submission" date="2018-01" db="EMBL/GenBank/DDBJ databases">
        <title>Genome sequence of a Cantenovulum-like bacteria.</title>
        <authorList>
            <person name="Tan W.R."/>
            <person name="Lau N.-S."/>
            <person name="Go F."/>
            <person name="Amirul A.-A.A."/>
        </authorList>
    </citation>
    <scope>NUCLEOTIDE SEQUENCE [LARGE SCALE GENOMIC DNA]</scope>
    <source>
        <strain evidence="9 10">CCB-QB4</strain>
    </source>
</reference>
<dbReference type="Gene3D" id="3.40.720.10">
    <property type="entry name" value="Alkaline Phosphatase, subunit A"/>
    <property type="match status" value="1"/>
</dbReference>
<evidence type="ECO:0000256" key="3">
    <source>
        <dbReference type="ARBA" id="ARBA00022723"/>
    </source>
</evidence>
<keyword evidence="10" id="KW-1185">Reference proteome</keyword>
<evidence type="ECO:0000259" key="8">
    <source>
        <dbReference type="Pfam" id="PF00884"/>
    </source>
</evidence>
<dbReference type="InterPro" id="IPR000917">
    <property type="entry name" value="Sulfatase_N"/>
</dbReference>
<name>A0A2S0VPZ4_9ALTE</name>
<evidence type="ECO:0000256" key="6">
    <source>
        <dbReference type="ARBA" id="ARBA00022837"/>
    </source>
</evidence>
<keyword evidence="5" id="KW-0378">Hydrolase</keyword>
<sequence length="495" mass="56309">MHIKQSIKNHIYITLGLIVTLASFQSIAAAKTPERPNVLMISVDDLNHWVGHLGRNKQAITPNIDRLAAKGMSFHRAYSPSAICNATRAAMMTGLRPSTSGIYENGRDWRSVVGSGQSLPAFYKQNGYSVLGGGKIFHNDRVIRDEEWDFYLLAKTLKQKYQLEGQDKIDAELAKADGPSKKYKNGKLSIVQMATGDDAIWDYHVARWAADEVSKQHDKPFFIAAGIFRPHLPWHVPKKYFDMYPLDNIKIPPHIKNDLDDLPYEPSNKSEHDMILEEGSWKSAIQGYLASVTYADVQVGRILDALEQGPNADNTIVVLWGDHGWHLGEKHRWRKFALWEEATRTPYVWYAPGVTKPNSKTDTPVDLQSLWPTLAELTHTKAPDFVEGDSLVKLLSQPNASWTQPAITTQGFNNHAIRYQHYRYISYRQGGEEFYDHSNDPYEWYNKAGSDKYKAKQVELKAMIPSLNRQWQDAAKIYGGDPKYNKLKKSKMVTD</sequence>
<keyword evidence="3" id="KW-0479">Metal-binding</keyword>
<proteinExistence type="inferred from homology"/>
<evidence type="ECO:0000256" key="2">
    <source>
        <dbReference type="ARBA" id="ARBA00008779"/>
    </source>
</evidence>
<accession>A0A2S0VPZ4</accession>
<dbReference type="GO" id="GO:0004423">
    <property type="term" value="F:iduronate-2-sulfatase activity"/>
    <property type="evidence" value="ECO:0007669"/>
    <property type="project" value="InterPro"/>
</dbReference>
<dbReference type="PANTHER" id="PTHR45953">
    <property type="entry name" value="IDURONATE 2-SULFATASE"/>
    <property type="match status" value="1"/>
</dbReference>
<dbReference type="CDD" id="cd16030">
    <property type="entry name" value="iduronate-2-sulfatase"/>
    <property type="match status" value="1"/>
</dbReference>
<evidence type="ECO:0000256" key="5">
    <source>
        <dbReference type="ARBA" id="ARBA00022801"/>
    </source>
</evidence>
<keyword evidence="6" id="KW-0106">Calcium</keyword>
<comment type="similarity">
    <text evidence="2">Belongs to the sulfatase family.</text>
</comment>
<evidence type="ECO:0000313" key="10">
    <source>
        <dbReference type="Proteomes" id="UP000244441"/>
    </source>
</evidence>
<dbReference type="InterPro" id="IPR017850">
    <property type="entry name" value="Alkaline_phosphatase_core_sf"/>
</dbReference>
<dbReference type="PANTHER" id="PTHR45953:SF1">
    <property type="entry name" value="IDURONATE 2-SULFATASE"/>
    <property type="match status" value="1"/>
</dbReference>
<dbReference type="InterPro" id="IPR035874">
    <property type="entry name" value="IDS"/>
</dbReference>